<evidence type="ECO:0000256" key="4">
    <source>
        <dbReference type="ARBA" id="ARBA00023002"/>
    </source>
</evidence>
<gene>
    <name evidence="10" type="ORF">AKO1_011124</name>
</gene>
<evidence type="ECO:0000256" key="5">
    <source>
        <dbReference type="ARBA" id="ARBA00036066"/>
    </source>
</evidence>
<keyword evidence="4" id="KW-0560">Oxidoreductase</keyword>
<dbReference type="InterPro" id="IPR006076">
    <property type="entry name" value="FAD-dep_OxRdtase"/>
</dbReference>
<dbReference type="Proteomes" id="UP001431209">
    <property type="component" value="Unassembled WGS sequence"/>
</dbReference>
<comment type="catalytic activity">
    <reaction evidence="5">
        <text>(S)-2-hydroxyglutarate + A = 2-oxoglutarate + AH2</text>
        <dbReference type="Rhea" id="RHEA:21252"/>
        <dbReference type="ChEBI" id="CHEBI:13193"/>
        <dbReference type="ChEBI" id="CHEBI:16782"/>
        <dbReference type="ChEBI" id="CHEBI:16810"/>
        <dbReference type="ChEBI" id="CHEBI:17499"/>
        <dbReference type="EC" id="1.1.99.2"/>
    </reaction>
</comment>
<dbReference type="EC" id="1.1.99.2" evidence="7"/>
<organism evidence="10 11">
    <name type="scientific">Acrasis kona</name>
    <dbReference type="NCBI Taxonomy" id="1008807"/>
    <lineage>
        <taxon>Eukaryota</taxon>
        <taxon>Discoba</taxon>
        <taxon>Heterolobosea</taxon>
        <taxon>Tetramitia</taxon>
        <taxon>Eutetramitia</taxon>
        <taxon>Acrasidae</taxon>
        <taxon>Acrasis</taxon>
    </lineage>
</organism>
<dbReference type="EMBL" id="JAOPGA020000836">
    <property type="protein sequence ID" value="KAL0482234.1"/>
    <property type="molecule type" value="Genomic_DNA"/>
</dbReference>
<comment type="similarity">
    <text evidence="6">Belongs to the L2HGDH family.</text>
</comment>
<dbReference type="PANTHER" id="PTHR43104">
    <property type="entry name" value="L-2-HYDROXYGLUTARATE DEHYDROGENASE, MITOCHONDRIAL"/>
    <property type="match status" value="1"/>
</dbReference>
<dbReference type="InterPro" id="IPR036188">
    <property type="entry name" value="FAD/NAD-bd_sf"/>
</dbReference>
<evidence type="ECO:0000256" key="2">
    <source>
        <dbReference type="ARBA" id="ARBA00022630"/>
    </source>
</evidence>
<dbReference type="PANTHER" id="PTHR43104:SF4">
    <property type="entry name" value="L-2-HYDROXYGLUTARATE DEHYDROGENASE, MITOCHONDRIAL"/>
    <property type="match status" value="1"/>
</dbReference>
<accession>A0AAW2YZX6</accession>
<evidence type="ECO:0000256" key="1">
    <source>
        <dbReference type="ARBA" id="ARBA00001974"/>
    </source>
</evidence>
<sequence length="317" mass="36024">MLYPFCDKWNIRYKRTGKWIVAQNDEESDYLQKMYNRETERDLYFLSSEQIKQEPNVKAKHALCSPRTGIIDSHGLMNAFRNIIQDSEHSQIITRTNVISIIKDTHGYIITAQCDGDLIKVRANTLVNSAGLNAQGICQMVFQRKLPKQYQTYFYKGQYFSYSNPHASPLVSRLIYPVPDPNLSKGLGTHATIDLNGKVRFGPDSHFIGDFDSCSRLDYSVNNQDAKSFAENIQKYLHINPLALSADYSGVRPRLQAPGQPQCDFYIHDESEQGFPGFINLLGIESPGLTSCLPIANYVSSLLNYSQKNNFKMYTTS</sequence>
<evidence type="ECO:0000313" key="11">
    <source>
        <dbReference type="Proteomes" id="UP001431209"/>
    </source>
</evidence>
<reference evidence="10 11" key="1">
    <citation type="submission" date="2024-03" db="EMBL/GenBank/DDBJ databases">
        <title>The Acrasis kona genome and developmental transcriptomes reveal deep origins of eukaryotic multicellular pathways.</title>
        <authorList>
            <person name="Sheikh S."/>
            <person name="Fu C.-J."/>
            <person name="Brown M.W."/>
            <person name="Baldauf S.L."/>
        </authorList>
    </citation>
    <scope>NUCLEOTIDE SEQUENCE [LARGE SCALE GENOMIC DNA]</scope>
    <source>
        <strain evidence="10 11">ATCC MYA-3509</strain>
    </source>
</reference>
<dbReference type="Gene3D" id="3.30.9.10">
    <property type="entry name" value="D-Amino Acid Oxidase, subunit A, domain 2"/>
    <property type="match status" value="1"/>
</dbReference>
<evidence type="ECO:0000313" key="10">
    <source>
        <dbReference type="EMBL" id="KAL0482234.1"/>
    </source>
</evidence>
<proteinExistence type="inferred from homology"/>
<comment type="caution">
    <text evidence="10">The sequence shown here is derived from an EMBL/GenBank/DDBJ whole genome shotgun (WGS) entry which is preliminary data.</text>
</comment>
<keyword evidence="11" id="KW-1185">Reference proteome</keyword>
<feature type="domain" description="FAD dependent oxidoreductase" evidence="9">
    <location>
        <begin position="10"/>
        <end position="301"/>
    </location>
</feature>
<keyword evidence="3" id="KW-0274">FAD</keyword>
<dbReference type="SUPFAM" id="SSF51905">
    <property type="entry name" value="FAD/NAD(P)-binding domain"/>
    <property type="match status" value="1"/>
</dbReference>
<evidence type="ECO:0000256" key="6">
    <source>
        <dbReference type="ARBA" id="ARBA00037941"/>
    </source>
</evidence>
<protein>
    <recommendedName>
        <fullName evidence="8">L-2-hydroxyglutarate dehydrogenase, mitochondrial</fullName>
        <ecNumber evidence="7">1.1.99.2</ecNumber>
    </recommendedName>
</protein>
<dbReference type="Gene3D" id="3.50.50.60">
    <property type="entry name" value="FAD/NAD(P)-binding domain"/>
    <property type="match status" value="1"/>
</dbReference>
<dbReference type="Pfam" id="PF01266">
    <property type="entry name" value="DAO"/>
    <property type="match status" value="1"/>
</dbReference>
<dbReference type="GO" id="GO:0047545">
    <property type="term" value="F:(S)-2-hydroxyglutarate dehydrogenase activity"/>
    <property type="evidence" value="ECO:0007669"/>
    <property type="project" value="UniProtKB-EC"/>
</dbReference>
<evidence type="ECO:0000256" key="8">
    <source>
        <dbReference type="ARBA" id="ARBA00041137"/>
    </source>
</evidence>
<evidence type="ECO:0000259" key="9">
    <source>
        <dbReference type="Pfam" id="PF01266"/>
    </source>
</evidence>
<evidence type="ECO:0000256" key="7">
    <source>
        <dbReference type="ARBA" id="ARBA00038878"/>
    </source>
</evidence>
<evidence type="ECO:0000256" key="3">
    <source>
        <dbReference type="ARBA" id="ARBA00022827"/>
    </source>
</evidence>
<keyword evidence="2" id="KW-0285">Flavoprotein</keyword>
<comment type="cofactor">
    <cofactor evidence="1">
        <name>FAD</name>
        <dbReference type="ChEBI" id="CHEBI:57692"/>
    </cofactor>
</comment>
<name>A0AAW2YZX6_9EUKA</name>
<dbReference type="AlphaFoldDB" id="A0AAW2YZX6"/>